<evidence type="ECO:0000313" key="2">
    <source>
        <dbReference type="Proteomes" id="UP000245634"/>
    </source>
</evidence>
<dbReference type="EMBL" id="QGGL01000009">
    <property type="protein sequence ID" value="PWK12741.1"/>
    <property type="molecule type" value="Genomic_DNA"/>
</dbReference>
<protein>
    <submittedName>
        <fullName evidence="1">Uncharacterized protein</fullName>
    </submittedName>
</protein>
<reference evidence="1 2" key="1">
    <citation type="submission" date="2018-05" db="EMBL/GenBank/DDBJ databases">
        <title>Genomic Encyclopedia of Type Strains, Phase IV (KMG-IV): sequencing the most valuable type-strain genomes for metagenomic binning, comparative biology and taxonomic classification.</title>
        <authorList>
            <person name="Goeker M."/>
        </authorList>
    </citation>
    <scope>NUCLEOTIDE SEQUENCE [LARGE SCALE GENOMIC DNA]</scope>
    <source>
        <strain evidence="1 2">DSM 18773</strain>
    </source>
</reference>
<sequence length="32" mass="3711">MEAMFDLDVQVKPTAKVEWWESSYTVLCSLTC</sequence>
<gene>
    <name evidence="1" type="ORF">C7459_10993</name>
</gene>
<keyword evidence="2" id="KW-1185">Reference proteome</keyword>
<organism evidence="1 2">
    <name type="scientific">Tumebacillus permanentifrigoris</name>
    <dbReference type="NCBI Taxonomy" id="378543"/>
    <lineage>
        <taxon>Bacteria</taxon>
        <taxon>Bacillati</taxon>
        <taxon>Bacillota</taxon>
        <taxon>Bacilli</taxon>
        <taxon>Bacillales</taxon>
        <taxon>Alicyclobacillaceae</taxon>
        <taxon>Tumebacillus</taxon>
    </lineage>
</organism>
<comment type="caution">
    <text evidence="1">The sequence shown here is derived from an EMBL/GenBank/DDBJ whole genome shotgun (WGS) entry which is preliminary data.</text>
</comment>
<name>A0A316D9X9_9BACL</name>
<accession>A0A316D9X9</accession>
<evidence type="ECO:0000313" key="1">
    <source>
        <dbReference type="EMBL" id="PWK12741.1"/>
    </source>
</evidence>
<proteinExistence type="predicted"/>
<dbReference type="AlphaFoldDB" id="A0A316D9X9"/>
<dbReference type="Proteomes" id="UP000245634">
    <property type="component" value="Unassembled WGS sequence"/>
</dbReference>